<dbReference type="EMBL" id="JBHSMJ010000031">
    <property type="protein sequence ID" value="MFC5451137.1"/>
    <property type="molecule type" value="Genomic_DNA"/>
</dbReference>
<gene>
    <name evidence="1" type="ORF">ACFPOG_23155</name>
</gene>
<keyword evidence="2" id="KW-1185">Reference proteome</keyword>
<evidence type="ECO:0000313" key="1">
    <source>
        <dbReference type="EMBL" id="MFC5451137.1"/>
    </source>
</evidence>
<organism evidence="1 2">
    <name type="scientific">Paenibacillus aestuarii</name>
    <dbReference type="NCBI Taxonomy" id="516965"/>
    <lineage>
        <taxon>Bacteria</taxon>
        <taxon>Bacillati</taxon>
        <taxon>Bacillota</taxon>
        <taxon>Bacilli</taxon>
        <taxon>Bacillales</taxon>
        <taxon>Paenibacillaceae</taxon>
        <taxon>Paenibacillus</taxon>
    </lineage>
</organism>
<sequence>MVGRDYRAFKIFFLRIFFLTVSYCHSLNGKNPVGMSAGWISNVLQSHLSPKVGMTIGILRKADLADGKT</sequence>
<comment type="caution">
    <text evidence="1">The sequence shown here is derived from an EMBL/GenBank/DDBJ whole genome shotgun (WGS) entry which is preliminary data.</text>
</comment>
<name>A0ABW0KDG3_9BACL</name>
<dbReference type="Proteomes" id="UP001596044">
    <property type="component" value="Unassembled WGS sequence"/>
</dbReference>
<proteinExistence type="predicted"/>
<reference evidence="2" key="1">
    <citation type="journal article" date="2019" name="Int. J. Syst. Evol. Microbiol.">
        <title>The Global Catalogue of Microorganisms (GCM) 10K type strain sequencing project: providing services to taxonomists for standard genome sequencing and annotation.</title>
        <authorList>
            <consortium name="The Broad Institute Genomics Platform"/>
            <consortium name="The Broad Institute Genome Sequencing Center for Infectious Disease"/>
            <person name="Wu L."/>
            <person name="Ma J."/>
        </authorList>
    </citation>
    <scope>NUCLEOTIDE SEQUENCE [LARGE SCALE GENOMIC DNA]</scope>
    <source>
        <strain evidence="2">KACC 11904</strain>
    </source>
</reference>
<accession>A0ABW0KDG3</accession>
<protein>
    <submittedName>
        <fullName evidence="1">Uncharacterized protein</fullName>
    </submittedName>
</protein>
<evidence type="ECO:0000313" key="2">
    <source>
        <dbReference type="Proteomes" id="UP001596044"/>
    </source>
</evidence>
<dbReference type="RefSeq" id="WP_270879538.1">
    <property type="nucleotide sequence ID" value="NZ_JAQFVF010000025.1"/>
</dbReference>